<evidence type="ECO:0000313" key="4">
    <source>
        <dbReference type="Proteomes" id="UP001152759"/>
    </source>
</evidence>
<feature type="compositionally biased region" description="Basic and acidic residues" evidence="1">
    <location>
        <begin position="63"/>
        <end position="85"/>
    </location>
</feature>
<proteinExistence type="predicted"/>
<evidence type="ECO:0000256" key="2">
    <source>
        <dbReference type="SAM" id="Phobius"/>
    </source>
</evidence>
<feature type="transmembrane region" description="Helical" evidence="2">
    <location>
        <begin position="232"/>
        <end position="252"/>
    </location>
</feature>
<keyword evidence="4" id="KW-1185">Reference proteome</keyword>
<evidence type="ECO:0000256" key="1">
    <source>
        <dbReference type="SAM" id="MobiDB-lite"/>
    </source>
</evidence>
<feature type="compositionally biased region" description="Basic and acidic residues" evidence="1">
    <location>
        <begin position="114"/>
        <end position="132"/>
    </location>
</feature>
<protein>
    <submittedName>
        <fullName evidence="3">Uncharacterized protein</fullName>
    </submittedName>
</protein>
<feature type="region of interest" description="Disordered" evidence="1">
    <location>
        <begin position="1"/>
        <end position="216"/>
    </location>
</feature>
<feature type="compositionally biased region" description="Basic and acidic residues" evidence="1">
    <location>
        <begin position="195"/>
        <end position="205"/>
    </location>
</feature>
<feature type="compositionally biased region" description="Polar residues" evidence="1">
    <location>
        <begin position="86"/>
        <end position="95"/>
    </location>
</feature>
<feature type="compositionally biased region" description="Polar residues" evidence="1">
    <location>
        <begin position="161"/>
        <end position="193"/>
    </location>
</feature>
<keyword evidence="2" id="KW-0812">Transmembrane</keyword>
<name>A0A9P0F408_BEMTA</name>
<feature type="compositionally biased region" description="Polar residues" evidence="1">
    <location>
        <begin position="44"/>
        <end position="62"/>
    </location>
</feature>
<accession>A0A9P0F408</accession>
<gene>
    <name evidence="3" type="ORF">BEMITA_LOCUS6972</name>
</gene>
<keyword evidence="2" id="KW-0472">Membrane</keyword>
<reference evidence="3" key="1">
    <citation type="submission" date="2021-12" db="EMBL/GenBank/DDBJ databases">
        <authorList>
            <person name="King R."/>
        </authorList>
    </citation>
    <scope>NUCLEOTIDE SEQUENCE</scope>
</reference>
<evidence type="ECO:0000313" key="3">
    <source>
        <dbReference type="EMBL" id="CAH0388021.1"/>
    </source>
</evidence>
<organism evidence="3 4">
    <name type="scientific">Bemisia tabaci</name>
    <name type="common">Sweetpotato whitefly</name>
    <name type="synonym">Aleurodes tabaci</name>
    <dbReference type="NCBI Taxonomy" id="7038"/>
    <lineage>
        <taxon>Eukaryota</taxon>
        <taxon>Metazoa</taxon>
        <taxon>Ecdysozoa</taxon>
        <taxon>Arthropoda</taxon>
        <taxon>Hexapoda</taxon>
        <taxon>Insecta</taxon>
        <taxon>Pterygota</taxon>
        <taxon>Neoptera</taxon>
        <taxon>Paraneoptera</taxon>
        <taxon>Hemiptera</taxon>
        <taxon>Sternorrhyncha</taxon>
        <taxon>Aleyrodoidea</taxon>
        <taxon>Aleyrodidae</taxon>
        <taxon>Aleyrodinae</taxon>
        <taxon>Bemisia</taxon>
    </lineage>
</organism>
<sequence>MSETSEKVNEQMTTTQKPRKSKTHDERVGSRPARKKLSKKIKYETTSQAVTPPTLQETTVSSEKQEEETRSRNDQTKREKIEETRITGTKNSNGKFTERGRALMTHSEIIPDTVNDKNPHKQEERTAERLGTDLKASSNTPKHVSELNDRSSPSDEAYDNSRMNNTPGHVSENKNVTDNSEPGAVNPSQQGLSREQLKGDSDKTSSDLGSEQLADKKMGKEELDKGGSHPGMLVFLLIVSVLLFTLSLMLISHWTWCRRLNMYELGDQQILEESDYEINSLTNFKEPQRW</sequence>
<dbReference type="Proteomes" id="UP001152759">
    <property type="component" value="Chromosome 4"/>
</dbReference>
<feature type="compositionally biased region" description="Basic and acidic residues" evidence="1">
    <location>
        <begin position="143"/>
        <end position="153"/>
    </location>
</feature>
<dbReference type="EMBL" id="OU963865">
    <property type="protein sequence ID" value="CAH0388021.1"/>
    <property type="molecule type" value="Genomic_DNA"/>
</dbReference>
<keyword evidence="2" id="KW-1133">Transmembrane helix</keyword>
<dbReference type="AlphaFoldDB" id="A0A9P0F408"/>